<dbReference type="Proteomes" id="UP000255099">
    <property type="component" value="Unassembled WGS sequence"/>
</dbReference>
<protein>
    <submittedName>
        <fullName evidence="4">Long-chain-fatty-acid-CoA ligase</fullName>
    </submittedName>
</protein>
<name>A0A377VZP1_KLEPN</name>
<dbReference type="GO" id="GO:0016877">
    <property type="term" value="F:ligase activity, forming carbon-sulfur bonds"/>
    <property type="evidence" value="ECO:0007669"/>
    <property type="project" value="UniProtKB-ARBA"/>
</dbReference>
<sequence>MTASLRSVFSSGEKLTVHSVARFYQSVAQGDLINLYGPTEAAIDVSHHRCLRGYDYDDIPIGQAIDGCRLYVLDDHGNPVADGEEGELYLAGIGLARGYLNNVALTDRCFTVHPTLRHLGKPERLYKTGDLVWRDGESQQIHYIGRNDFQIKIRGLRVEWEKSKPMRCVSRGTAGSRGGGSGCSR</sequence>
<proteinExistence type="predicted"/>
<dbReference type="Gene3D" id="3.40.50.12780">
    <property type="entry name" value="N-terminal domain of ligase-like"/>
    <property type="match status" value="1"/>
</dbReference>
<dbReference type="PANTHER" id="PTHR44845:SF6">
    <property type="entry name" value="BETA-ALANINE-ACTIVATING ENZYME"/>
    <property type="match status" value="1"/>
</dbReference>
<accession>A0A377VZP1</accession>
<dbReference type="InterPro" id="IPR000873">
    <property type="entry name" value="AMP-dep_synth/lig_dom"/>
</dbReference>
<keyword evidence="4" id="KW-0436">Ligase</keyword>
<evidence type="ECO:0000313" key="5">
    <source>
        <dbReference type="Proteomes" id="UP000255099"/>
    </source>
</evidence>
<organism evidence="4 5">
    <name type="scientific">Klebsiella pneumoniae</name>
    <dbReference type="NCBI Taxonomy" id="573"/>
    <lineage>
        <taxon>Bacteria</taxon>
        <taxon>Pseudomonadati</taxon>
        <taxon>Pseudomonadota</taxon>
        <taxon>Gammaproteobacteria</taxon>
        <taxon>Enterobacterales</taxon>
        <taxon>Enterobacteriaceae</taxon>
        <taxon>Klebsiella/Raoultella group</taxon>
        <taxon>Klebsiella</taxon>
        <taxon>Klebsiella pneumoniae complex</taxon>
    </lineage>
</organism>
<keyword evidence="2" id="KW-0597">Phosphoprotein</keyword>
<dbReference type="InterPro" id="IPR042099">
    <property type="entry name" value="ANL_N_sf"/>
</dbReference>
<evidence type="ECO:0000256" key="1">
    <source>
        <dbReference type="ARBA" id="ARBA00022450"/>
    </source>
</evidence>
<reference evidence="4 5" key="1">
    <citation type="submission" date="2018-06" db="EMBL/GenBank/DDBJ databases">
        <authorList>
            <consortium name="Pathogen Informatics"/>
            <person name="Doyle S."/>
        </authorList>
    </citation>
    <scope>NUCLEOTIDE SEQUENCE [LARGE SCALE GENOMIC DNA]</scope>
    <source>
        <strain evidence="4 5">NCTC9637</strain>
    </source>
</reference>
<evidence type="ECO:0000313" key="4">
    <source>
        <dbReference type="EMBL" id="STT47709.1"/>
    </source>
</evidence>
<evidence type="ECO:0000259" key="3">
    <source>
        <dbReference type="Pfam" id="PF00501"/>
    </source>
</evidence>
<feature type="domain" description="AMP-dependent synthetase/ligase" evidence="3">
    <location>
        <begin position="3"/>
        <end position="100"/>
    </location>
</feature>
<gene>
    <name evidence="4" type="primary">lgrA</name>
    <name evidence="4" type="ORF">NCTC9637_02634</name>
</gene>
<evidence type="ECO:0000256" key="2">
    <source>
        <dbReference type="ARBA" id="ARBA00022553"/>
    </source>
</evidence>
<keyword evidence="1" id="KW-0596">Phosphopantetheine</keyword>
<dbReference type="SUPFAM" id="SSF56801">
    <property type="entry name" value="Acetyl-CoA synthetase-like"/>
    <property type="match status" value="1"/>
</dbReference>
<dbReference type="PANTHER" id="PTHR44845">
    <property type="entry name" value="CARRIER DOMAIN-CONTAINING PROTEIN"/>
    <property type="match status" value="1"/>
</dbReference>
<dbReference type="Pfam" id="PF00501">
    <property type="entry name" value="AMP-binding"/>
    <property type="match status" value="1"/>
</dbReference>
<dbReference type="EMBL" id="UGLB01000003">
    <property type="protein sequence ID" value="STT47709.1"/>
    <property type="molecule type" value="Genomic_DNA"/>
</dbReference>
<dbReference type="AlphaFoldDB" id="A0A377VZP1"/>